<dbReference type="GO" id="GO:0004478">
    <property type="term" value="F:methionine adenosyltransferase activity"/>
    <property type="evidence" value="ECO:0007669"/>
    <property type="project" value="UniProtKB-EC"/>
</dbReference>
<gene>
    <name evidence="1" type="ORF">D6D85_15545</name>
</gene>
<dbReference type="Gene3D" id="3.30.300.280">
    <property type="entry name" value="S-adenosylmethionine synthetase, C-terminal domain"/>
    <property type="match status" value="1"/>
</dbReference>
<dbReference type="PANTHER" id="PTHR36697">
    <property type="entry name" value="S-ADENOSYLMETHIONINE SYNTHASE"/>
    <property type="match status" value="1"/>
</dbReference>
<dbReference type="EC" id="2.5.1.6" evidence="1"/>
<evidence type="ECO:0000313" key="2">
    <source>
        <dbReference type="Proteomes" id="UP000277582"/>
    </source>
</evidence>
<dbReference type="NCBIfam" id="NF003363">
    <property type="entry name" value="PRK04439.1-2"/>
    <property type="match status" value="1"/>
</dbReference>
<organism evidence="1 2">
    <name type="scientific">Candidatus Methanodesulfokora washburnensis</name>
    <dbReference type="NCBI Taxonomy" id="2478471"/>
    <lineage>
        <taxon>Archaea</taxon>
        <taxon>Thermoproteota</taxon>
        <taxon>Candidatus Korarchaeia</taxon>
        <taxon>Candidatus Korarchaeia incertae sedis</taxon>
        <taxon>Candidatus Methanodesulfokora</taxon>
    </lineage>
</organism>
<dbReference type="PANTHER" id="PTHR36697:SF1">
    <property type="entry name" value="S-ADENOSYLMETHIONINE SYNTHASE"/>
    <property type="match status" value="1"/>
</dbReference>
<dbReference type="RefSeq" id="WP_125672875.1">
    <property type="nucleotide sequence ID" value="NZ_RCOS01000170.1"/>
</dbReference>
<dbReference type="AlphaFoldDB" id="A0A3R9QSH7"/>
<dbReference type="OrthoDB" id="204488at2157"/>
<feature type="non-terminal residue" evidence="1">
    <location>
        <position position="370"/>
    </location>
</feature>
<dbReference type="InterPro" id="IPR042543">
    <property type="entry name" value="AdoMet_synthase_2"/>
</dbReference>
<dbReference type="Proteomes" id="UP000277582">
    <property type="component" value="Unassembled WGS sequence"/>
</dbReference>
<dbReference type="Pfam" id="PF01941">
    <property type="entry name" value="AdoMet_Synthase"/>
    <property type="match status" value="1"/>
</dbReference>
<evidence type="ECO:0000313" key="1">
    <source>
        <dbReference type="EMBL" id="RSN71745.1"/>
    </source>
</evidence>
<dbReference type="InterPro" id="IPR042544">
    <property type="entry name" value="AdoMet_synthase_3"/>
</dbReference>
<dbReference type="Gene3D" id="3.30.300.10">
    <property type="match status" value="1"/>
</dbReference>
<name>A0A3R9QSH7_9CREN</name>
<proteinExistence type="predicted"/>
<reference evidence="1 2" key="1">
    <citation type="submission" date="2018-10" db="EMBL/GenBank/DDBJ databases">
        <title>Co-occurring genomic capacity for anaerobic methane metabolism and dissimilatory sulfite reduction discovered in the Korarchaeota.</title>
        <authorList>
            <person name="Mckay L.J."/>
            <person name="Dlakic M."/>
            <person name="Fields M.W."/>
            <person name="Delmont T.O."/>
            <person name="Eren A.M."/>
            <person name="Jay Z.J."/>
            <person name="Klingelsmith K.B."/>
            <person name="Rusch D.B."/>
            <person name="Inskeep W.P."/>
        </authorList>
    </citation>
    <scope>NUCLEOTIDE SEQUENCE [LARGE SCALE GENOMIC DNA]</scope>
    <source>
        <strain evidence="1 2">MDKW</strain>
    </source>
</reference>
<dbReference type="InterPro" id="IPR027790">
    <property type="entry name" value="AdoMet_synthase_2_family"/>
</dbReference>
<comment type="caution">
    <text evidence="1">The sequence shown here is derived from an EMBL/GenBank/DDBJ whole genome shotgun (WGS) entry which is preliminary data.</text>
</comment>
<dbReference type="Gene3D" id="3.30.300.340">
    <property type="entry name" value="S-adenosylmethionine synthetase, N-terminal domain"/>
    <property type="match status" value="1"/>
</dbReference>
<sequence length="370" mass="41304">MRNIMVEEVPRIPMDEQPVEIVERKGIGHPDTICDSIMEEVSVELNKEYLRRVGGILHYNADKSLLVAGEAEVKFGGGKVKRPMLLVIGDRATNLYAGEEIPIEEIAIRAAKRWIKENLRYVDPEEHVQYMVELRPGSAELTDIFRRSEGKLMGANDTSAAVGYAPLSRMERLVLEVEKMLNSREFKRSFPEVGEDIKVMGYRVKNSVNLTIAVAFVDRYIGSEEEYFKRKEEVLEAVNSYLKNFPEFESIKVEMNTLDVRGRGENGVYLTVLGTSADSADSGEVGRGNGVNGLIPLMRPRSSEAAAGKNPVSHVGKIYNILTHKIAERVVEEVPEVREVFIWLVSRIGKPVDQPDMAAAGGGRKRQGSV</sequence>
<keyword evidence="1" id="KW-0808">Transferase</keyword>
<dbReference type="EMBL" id="RCOS01000170">
    <property type="protein sequence ID" value="RSN71745.1"/>
    <property type="molecule type" value="Genomic_DNA"/>
</dbReference>
<dbReference type="NCBIfam" id="NF003366">
    <property type="entry name" value="PRK04439.1-5"/>
    <property type="match status" value="1"/>
</dbReference>
<protein>
    <submittedName>
        <fullName evidence="1">Methionine adenosyltransferase</fullName>
        <ecNumber evidence="1">2.5.1.6</ecNumber>
    </submittedName>
</protein>
<accession>A0A3R9QSH7</accession>
<keyword evidence="2" id="KW-1185">Reference proteome</keyword>